<sequence>MPAEAFRDDNSDGYTVTFSDGTTCAAWIGNEGPLIDCPFKFPETTLVQAEIPPMATHPGNKAVANVIRYEAGEGFAPKALYTERPIEPGRKLIPGEKVTLAGFTFEQISGSSFSGSRDGYSFTVTDGKFTSNDSEPVPNSSTGPDSNRSAEEFLLPGTSVKTYSVIFDEDQNNCFINLSSSEVYFSCGVPLDPPVIIHNEAIGKDVPADIVVFDNESRKFRLSQDLSGGTHYQPKSVLNPGESVTIADFEIRRETGGALSVESGDSSFTYLNGKTTFSP</sequence>
<organism evidence="2 3">
    <name type="scientific">Corynebacterium doosanense CAU 212 = DSM 45436</name>
    <dbReference type="NCBI Taxonomy" id="558173"/>
    <lineage>
        <taxon>Bacteria</taxon>
        <taxon>Bacillati</taxon>
        <taxon>Actinomycetota</taxon>
        <taxon>Actinomycetes</taxon>
        <taxon>Mycobacteriales</taxon>
        <taxon>Corynebacteriaceae</taxon>
        <taxon>Corynebacterium</taxon>
    </lineage>
</organism>
<feature type="compositionally biased region" description="Polar residues" evidence="1">
    <location>
        <begin position="127"/>
        <end position="147"/>
    </location>
</feature>
<proteinExistence type="predicted"/>
<dbReference type="EMBL" id="CP006764">
    <property type="protein sequence ID" value="AIT62263.1"/>
    <property type="molecule type" value="Genomic_DNA"/>
</dbReference>
<evidence type="ECO:0000313" key="3">
    <source>
        <dbReference type="Proteomes" id="UP000029914"/>
    </source>
</evidence>
<reference evidence="2 3" key="1">
    <citation type="submission" date="2013-09" db="EMBL/GenBank/DDBJ databases">
        <title>Complete genome sequence of Corynebacterium doosanense CAU 212(T) (=DSM 45436(T)), isolated from activated sludge.</title>
        <authorList>
            <person name="Schaffert L."/>
            <person name="Albersmeier A."/>
            <person name="Kalinowski J."/>
            <person name="Ruckert C."/>
        </authorList>
    </citation>
    <scope>NUCLEOTIDE SEQUENCE [LARGE SCALE GENOMIC DNA]</scope>
    <source>
        <strain evidence="2 3">CAU 212</strain>
    </source>
</reference>
<evidence type="ECO:0000313" key="2">
    <source>
        <dbReference type="EMBL" id="AIT62263.1"/>
    </source>
</evidence>
<name>A0A097IJI2_9CORY</name>
<protein>
    <submittedName>
        <fullName evidence="2">Uncharacterized protein</fullName>
    </submittedName>
</protein>
<dbReference type="Proteomes" id="UP000029914">
    <property type="component" value="Chromosome"/>
</dbReference>
<accession>A0A097IJI2</accession>
<gene>
    <name evidence="2" type="ORF">CDOO_05740</name>
</gene>
<evidence type="ECO:0000256" key="1">
    <source>
        <dbReference type="SAM" id="MobiDB-lite"/>
    </source>
</evidence>
<dbReference type="AlphaFoldDB" id="A0A097IJI2"/>
<feature type="region of interest" description="Disordered" evidence="1">
    <location>
        <begin position="127"/>
        <end position="150"/>
    </location>
</feature>
<dbReference type="KEGG" id="cdo:CDOO_05740"/>
<keyword evidence="3" id="KW-1185">Reference proteome</keyword>
<dbReference type="HOGENOM" id="CLU_996435_0_0_11"/>